<keyword evidence="7" id="KW-1185">Reference proteome</keyword>
<organism evidence="6 7">
    <name type="scientific">Thermotomaculum hydrothermale</name>
    <dbReference type="NCBI Taxonomy" id="981385"/>
    <lineage>
        <taxon>Bacteria</taxon>
        <taxon>Pseudomonadati</taxon>
        <taxon>Acidobacteriota</taxon>
        <taxon>Holophagae</taxon>
        <taxon>Thermotomaculales</taxon>
        <taxon>Thermotomaculaceae</taxon>
        <taxon>Thermotomaculum</taxon>
    </lineage>
</organism>
<dbReference type="Gene3D" id="3.30.1600.10">
    <property type="entry name" value="SIR2/SIRT2 'Small Domain"/>
    <property type="match status" value="1"/>
</dbReference>
<feature type="binding site" evidence="4">
    <location>
        <position position="129"/>
    </location>
    <ligand>
        <name>Zn(2+)</name>
        <dbReference type="ChEBI" id="CHEBI:29105"/>
    </ligand>
</feature>
<dbReference type="CDD" id="cd01407">
    <property type="entry name" value="SIR2-fam"/>
    <property type="match status" value="1"/>
</dbReference>
<dbReference type="Gene3D" id="3.40.50.1220">
    <property type="entry name" value="TPP-binding domain"/>
    <property type="match status" value="1"/>
</dbReference>
<evidence type="ECO:0000256" key="3">
    <source>
        <dbReference type="ARBA" id="ARBA00023027"/>
    </source>
</evidence>
<keyword evidence="4" id="KW-0479">Metal-binding</keyword>
<evidence type="ECO:0000256" key="1">
    <source>
        <dbReference type="ARBA" id="ARBA00012928"/>
    </source>
</evidence>
<feature type="binding site" evidence="4">
    <location>
        <position position="126"/>
    </location>
    <ligand>
        <name>Zn(2+)</name>
        <dbReference type="ChEBI" id="CHEBI:29105"/>
    </ligand>
</feature>
<feature type="binding site" evidence="4">
    <location>
        <position position="147"/>
    </location>
    <ligand>
        <name>Zn(2+)</name>
        <dbReference type="ChEBI" id="CHEBI:29105"/>
    </ligand>
</feature>
<feature type="domain" description="Deacetylase sirtuin-type" evidence="5">
    <location>
        <begin position="1"/>
        <end position="244"/>
    </location>
</feature>
<dbReference type="InterPro" id="IPR050134">
    <property type="entry name" value="NAD-dep_sirtuin_deacylases"/>
</dbReference>
<feature type="active site" description="Proton acceptor" evidence="4">
    <location>
        <position position="118"/>
    </location>
</feature>
<dbReference type="InterPro" id="IPR029035">
    <property type="entry name" value="DHS-like_NAD/FAD-binding_dom"/>
</dbReference>
<protein>
    <recommendedName>
        <fullName evidence="1">protein acetyllysine N-acetyltransferase</fullName>
        <ecNumber evidence="1">2.3.1.286</ecNumber>
    </recommendedName>
</protein>
<sequence length="244" mass="27314">MDAIIKATELIKNSKNIVAFTGAGISVESGIPPFRGENGLWSKFDPSFLELSFFYSNPEESWRLIKDIFYEYFGKAKPNKAHYFLAKLEKIGKLIGVITQNIDNLHQEAGSTNVVEYHGNSKYLVCTKCGEKYNFTPERIEKIPPLCEKCKGVLKPDFIFFGEGIPVEAIRKTEELLEKGDLLIVIGTTGEVYPAGLIPIEAKNRGMFVIEINPDVSKVTPYADVFLKMKATEAAETLEHRLGL</sequence>
<reference evidence="6 7" key="1">
    <citation type="journal article" date="2012" name="Extremophiles">
        <title>Thermotomaculum hydrothermale gen. nov., sp. nov., a novel heterotrophic thermophile within the phylum Acidobacteria from a deep-sea hydrothermal vent chimney in the Southern Okinawa Trough.</title>
        <authorList>
            <person name="Izumi H."/>
            <person name="Nunoura T."/>
            <person name="Miyazaki M."/>
            <person name="Mino S."/>
            <person name="Toki T."/>
            <person name="Takai K."/>
            <person name="Sako Y."/>
            <person name="Sawabe T."/>
            <person name="Nakagawa S."/>
        </authorList>
    </citation>
    <scope>NUCLEOTIDE SEQUENCE [LARGE SCALE GENOMIC DNA]</scope>
    <source>
        <strain evidence="6 7">AC55</strain>
    </source>
</reference>
<dbReference type="RefSeq" id="WP_201327182.1">
    <property type="nucleotide sequence ID" value="NZ_AP017470.1"/>
</dbReference>
<name>A0A7R6SYS4_9BACT</name>
<dbReference type="NCBIfam" id="NF001753">
    <property type="entry name" value="PRK00481.1-3"/>
    <property type="match status" value="1"/>
</dbReference>
<evidence type="ECO:0000256" key="4">
    <source>
        <dbReference type="PROSITE-ProRule" id="PRU00236"/>
    </source>
</evidence>
<dbReference type="PANTHER" id="PTHR11085">
    <property type="entry name" value="NAD-DEPENDENT PROTEIN DEACYLASE SIRTUIN-5, MITOCHONDRIAL-RELATED"/>
    <property type="match status" value="1"/>
</dbReference>
<feature type="binding site" evidence="4">
    <location>
        <position position="150"/>
    </location>
    <ligand>
        <name>Zn(2+)</name>
        <dbReference type="ChEBI" id="CHEBI:29105"/>
    </ligand>
</feature>
<dbReference type="Proteomes" id="UP000595564">
    <property type="component" value="Chromosome"/>
</dbReference>
<dbReference type="GO" id="GO:0046872">
    <property type="term" value="F:metal ion binding"/>
    <property type="evidence" value="ECO:0007669"/>
    <property type="project" value="UniProtKB-KW"/>
</dbReference>
<dbReference type="EMBL" id="AP017470">
    <property type="protein sequence ID" value="BBB32881.1"/>
    <property type="molecule type" value="Genomic_DNA"/>
</dbReference>
<dbReference type="PANTHER" id="PTHR11085:SF10">
    <property type="entry name" value="NAD-DEPENDENT PROTEIN DEACYLASE SIRTUIN-5, MITOCHONDRIAL-RELATED"/>
    <property type="match status" value="1"/>
</dbReference>
<keyword evidence="3" id="KW-0520">NAD</keyword>
<gene>
    <name evidence="6" type="primary">npdA</name>
    <name evidence="6" type="ORF">TTHT_1368</name>
</gene>
<dbReference type="KEGG" id="thyd:TTHT_1368"/>
<dbReference type="InterPro" id="IPR026591">
    <property type="entry name" value="Sirtuin_cat_small_dom_sf"/>
</dbReference>
<evidence type="ECO:0000313" key="6">
    <source>
        <dbReference type="EMBL" id="BBB32881.1"/>
    </source>
</evidence>
<dbReference type="InterPro" id="IPR003000">
    <property type="entry name" value="Sirtuin"/>
</dbReference>
<dbReference type="AlphaFoldDB" id="A0A7R6SYS4"/>
<dbReference type="GO" id="GO:0017136">
    <property type="term" value="F:histone deacetylase activity, NAD-dependent"/>
    <property type="evidence" value="ECO:0007669"/>
    <property type="project" value="TreeGrafter"/>
</dbReference>
<keyword evidence="2" id="KW-0808">Transferase</keyword>
<evidence type="ECO:0000259" key="5">
    <source>
        <dbReference type="PROSITE" id="PS50305"/>
    </source>
</evidence>
<evidence type="ECO:0000256" key="2">
    <source>
        <dbReference type="ARBA" id="ARBA00022679"/>
    </source>
</evidence>
<dbReference type="InterPro" id="IPR026590">
    <property type="entry name" value="Ssirtuin_cat_dom"/>
</dbReference>
<keyword evidence="4" id="KW-0862">Zinc</keyword>
<accession>A0A7R6SYS4</accession>
<evidence type="ECO:0000313" key="7">
    <source>
        <dbReference type="Proteomes" id="UP000595564"/>
    </source>
</evidence>
<dbReference type="PROSITE" id="PS50305">
    <property type="entry name" value="SIRTUIN"/>
    <property type="match status" value="1"/>
</dbReference>
<dbReference type="GO" id="GO:0070403">
    <property type="term" value="F:NAD+ binding"/>
    <property type="evidence" value="ECO:0007669"/>
    <property type="project" value="InterPro"/>
</dbReference>
<dbReference type="Pfam" id="PF02146">
    <property type="entry name" value="SIR2"/>
    <property type="match status" value="1"/>
</dbReference>
<dbReference type="EC" id="2.3.1.286" evidence="1"/>
<dbReference type="SUPFAM" id="SSF52467">
    <property type="entry name" value="DHS-like NAD/FAD-binding domain"/>
    <property type="match status" value="1"/>
</dbReference>
<proteinExistence type="predicted"/>